<keyword evidence="2" id="KW-1185">Reference proteome</keyword>
<organism evidence="1 2">
    <name type="scientific">Ilyodon furcidens</name>
    <name type="common">goldbreast splitfin</name>
    <dbReference type="NCBI Taxonomy" id="33524"/>
    <lineage>
        <taxon>Eukaryota</taxon>
        <taxon>Metazoa</taxon>
        <taxon>Chordata</taxon>
        <taxon>Craniata</taxon>
        <taxon>Vertebrata</taxon>
        <taxon>Euteleostomi</taxon>
        <taxon>Actinopterygii</taxon>
        <taxon>Neopterygii</taxon>
        <taxon>Teleostei</taxon>
        <taxon>Neoteleostei</taxon>
        <taxon>Acanthomorphata</taxon>
        <taxon>Ovalentaria</taxon>
        <taxon>Atherinomorphae</taxon>
        <taxon>Cyprinodontiformes</taxon>
        <taxon>Goodeidae</taxon>
        <taxon>Ilyodon</taxon>
    </lineage>
</organism>
<dbReference type="Proteomes" id="UP001482620">
    <property type="component" value="Unassembled WGS sequence"/>
</dbReference>
<sequence>MTLPPLSLAVAKMFLDLIASPSLCLTSLFFSPNIIFASSPLTIKLFFSMASQSSLKKKIMGQGLLSWCFPLSPWKCKTHFAVDSDTGIPASSFSVLGHNWELQEMLRKKADYH</sequence>
<evidence type="ECO:0000313" key="2">
    <source>
        <dbReference type="Proteomes" id="UP001482620"/>
    </source>
</evidence>
<comment type="caution">
    <text evidence="1">The sequence shown here is derived from an EMBL/GenBank/DDBJ whole genome shotgun (WGS) entry which is preliminary data.</text>
</comment>
<evidence type="ECO:0000313" key="1">
    <source>
        <dbReference type="EMBL" id="MEQ2251366.1"/>
    </source>
</evidence>
<gene>
    <name evidence="1" type="ORF">ILYODFUR_010177</name>
</gene>
<reference evidence="1 2" key="1">
    <citation type="submission" date="2021-06" db="EMBL/GenBank/DDBJ databases">
        <authorList>
            <person name="Palmer J.M."/>
        </authorList>
    </citation>
    <scope>NUCLEOTIDE SEQUENCE [LARGE SCALE GENOMIC DNA]</scope>
    <source>
        <strain evidence="2">if_2019</strain>
        <tissue evidence="1">Muscle</tissue>
    </source>
</reference>
<proteinExistence type="predicted"/>
<accession>A0ABV0V2P1</accession>
<name>A0ABV0V2P1_9TELE</name>
<protein>
    <submittedName>
        <fullName evidence="1">Uncharacterized protein</fullName>
    </submittedName>
</protein>
<dbReference type="EMBL" id="JAHRIQ010093415">
    <property type="protein sequence ID" value="MEQ2251366.1"/>
    <property type="molecule type" value="Genomic_DNA"/>
</dbReference>